<dbReference type="STRING" id="45065.Lgee_0196"/>
<dbReference type="Proteomes" id="UP000054785">
    <property type="component" value="Unassembled WGS sequence"/>
</dbReference>
<organism evidence="1 2">
    <name type="scientific">Legionella geestiana</name>
    <dbReference type="NCBI Taxonomy" id="45065"/>
    <lineage>
        <taxon>Bacteria</taxon>
        <taxon>Pseudomonadati</taxon>
        <taxon>Pseudomonadota</taxon>
        <taxon>Gammaproteobacteria</taxon>
        <taxon>Legionellales</taxon>
        <taxon>Legionellaceae</taxon>
        <taxon>Legionella</taxon>
    </lineage>
</organism>
<dbReference type="OrthoDB" id="8443503at2"/>
<gene>
    <name evidence="1" type="ORF">Lgee_0196</name>
</gene>
<evidence type="ECO:0000313" key="2">
    <source>
        <dbReference type="Proteomes" id="UP000054785"/>
    </source>
</evidence>
<dbReference type="NCBIfam" id="TIGR03747">
    <property type="entry name" value="conj_TIGR03747"/>
    <property type="match status" value="1"/>
</dbReference>
<sequence>MAMKMSTQKQSKRLFMSLLVLVFLGWLILFGWALSLWALSGFDTAWQDIYKLSSQQAAAISEFNEASIAEQIKAWFIGLPTEHITQKVTRAGSAIREELNTVLPEENSELTSMAEDVFNLSKQLWFLACLITRVMLIKLMILLAAIPLFALATAAGLVDGLNQRAIRTASLGRESSYVFHQLNRYFKRGMLLLLALWLAIPISITPALMFVPVSILLSLMVSITASRFKKYL</sequence>
<accession>A0A0W0U9F4</accession>
<dbReference type="InterPro" id="IPR022266">
    <property type="entry name" value="DtrJ-like"/>
</dbReference>
<dbReference type="AlphaFoldDB" id="A0A0W0U9F4"/>
<proteinExistence type="predicted"/>
<dbReference type="EMBL" id="LNYC01000004">
    <property type="protein sequence ID" value="KTD04443.1"/>
    <property type="molecule type" value="Genomic_DNA"/>
</dbReference>
<comment type="caution">
    <text evidence="1">The sequence shown here is derived from an EMBL/GenBank/DDBJ whole genome shotgun (WGS) entry which is preliminary data.</text>
</comment>
<dbReference type="RefSeq" id="WP_058387044.1">
    <property type="nucleotide sequence ID" value="NZ_CAAAHN010000015.1"/>
</dbReference>
<dbReference type="PATRIC" id="fig|45065.4.peg.212"/>
<keyword evidence="2" id="KW-1185">Reference proteome</keyword>
<evidence type="ECO:0000313" key="1">
    <source>
        <dbReference type="EMBL" id="KTD04443.1"/>
    </source>
</evidence>
<protein>
    <submittedName>
        <fullName evidence="1">Uncharacterized protein</fullName>
    </submittedName>
</protein>
<dbReference type="Pfam" id="PF14348">
    <property type="entry name" value="DtrJ-like"/>
    <property type="match status" value="1"/>
</dbReference>
<name>A0A0W0U9F4_9GAMM</name>
<reference evidence="1 2" key="1">
    <citation type="submission" date="2015-11" db="EMBL/GenBank/DDBJ databases">
        <title>Genomic analysis of 38 Legionella species identifies large and diverse effector repertoires.</title>
        <authorList>
            <person name="Burstein D."/>
            <person name="Amaro F."/>
            <person name="Zusman T."/>
            <person name="Lifshitz Z."/>
            <person name="Cohen O."/>
            <person name="Gilbert J.A."/>
            <person name="Pupko T."/>
            <person name="Shuman H.A."/>
            <person name="Segal G."/>
        </authorList>
    </citation>
    <scope>NUCLEOTIDE SEQUENCE [LARGE SCALE GENOMIC DNA]</scope>
    <source>
        <strain evidence="1 2">ATCC 49504</strain>
    </source>
</reference>